<keyword evidence="3" id="KW-1185">Reference proteome</keyword>
<dbReference type="AlphaFoldDB" id="A0AAV9ZCN1"/>
<dbReference type="EMBL" id="JAWWNJ010000162">
    <property type="protein sequence ID" value="KAK6977956.1"/>
    <property type="molecule type" value="Genomic_DNA"/>
</dbReference>
<evidence type="ECO:0000313" key="3">
    <source>
        <dbReference type="Proteomes" id="UP001362999"/>
    </source>
</evidence>
<sequence>MSSQMYQNLNERRQMSPRGEESTGVRRLSFPTSHANCGVIPNSANVDAVVLCFNLNASCKDRRGNQNGVALSAICHLYDPTAAYRISSGLWKLVAGSILARNCRISSVHLVSPESDFSIPGICLSVTPVTFGRSSNRVDGKPEDARNGYAAQLQVLFGIRIRSIYLPILEGVSGGQSVRLLAAAAIPPMHRGCGTAEAHSSDFLVSVCTVIDPDQIDPLRTPVAAPHILLSFHMEQDALRVRLWKAIRESCRSLGAIIPARSKERGPLLFRGSLALLCGNLCCIYTVSQWRPNPAPPSRIRVFGASSLSCTSTSGAITGMPRSPDALGESSRARAASGHSRCGTGPHPIRLLILLPYAPASPEGNKCIASVIGSRQSLVLPAPLEESKAVARGAAPLVPVPMGHSAVLQSLDNDVLLLHSRCPHLRLVCGNELGVHAWHGRPRSPSEHASPYISARLRAPTTKLGRRRPCLGKLAQSSYTLFYYLPGARWWTDEPTRFSSYLGPAYTLSVWTAPDDSVADPRVVLGLQALTMEPPLSPPFHLPSRMYGARTACVLLSQEPVPASLTSLIHTDTHTTLEVADTTEFTSSIAAFFTCTYASSVSGKSFLAAISLYRYLSLHPPALLPQAYQIYFDNLVSVYSSGREGKVTAYQS</sequence>
<reference evidence="2 3" key="1">
    <citation type="journal article" date="2024" name="J Genomics">
        <title>Draft genome sequencing and assembly of Favolaschia claudopus CIRM-BRFM 2984 isolated from oak limbs.</title>
        <authorList>
            <person name="Navarro D."/>
            <person name="Drula E."/>
            <person name="Chaduli D."/>
            <person name="Cazenave R."/>
            <person name="Ahrendt S."/>
            <person name="Wang J."/>
            <person name="Lipzen A."/>
            <person name="Daum C."/>
            <person name="Barry K."/>
            <person name="Grigoriev I.V."/>
            <person name="Favel A."/>
            <person name="Rosso M.N."/>
            <person name="Martin F."/>
        </authorList>
    </citation>
    <scope>NUCLEOTIDE SEQUENCE [LARGE SCALE GENOMIC DNA]</scope>
    <source>
        <strain evidence="2 3">CIRM-BRFM 2984</strain>
    </source>
</reference>
<feature type="region of interest" description="Disordered" evidence="1">
    <location>
        <begin position="1"/>
        <end position="25"/>
    </location>
</feature>
<gene>
    <name evidence="2" type="ORF">R3P38DRAFT_3470484</name>
</gene>
<accession>A0AAV9ZCN1</accession>
<dbReference type="Proteomes" id="UP001362999">
    <property type="component" value="Unassembled WGS sequence"/>
</dbReference>
<organism evidence="2 3">
    <name type="scientific">Favolaschia claudopus</name>
    <dbReference type="NCBI Taxonomy" id="2862362"/>
    <lineage>
        <taxon>Eukaryota</taxon>
        <taxon>Fungi</taxon>
        <taxon>Dikarya</taxon>
        <taxon>Basidiomycota</taxon>
        <taxon>Agaricomycotina</taxon>
        <taxon>Agaricomycetes</taxon>
        <taxon>Agaricomycetidae</taxon>
        <taxon>Agaricales</taxon>
        <taxon>Marasmiineae</taxon>
        <taxon>Mycenaceae</taxon>
        <taxon>Favolaschia</taxon>
    </lineage>
</organism>
<comment type="caution">
    <text evidence="2">The sequence shown here is derived from an EMBL/GenBank/DDBJ whole genome shotgun (WGS) entry which is preliminary data.</text>
</comment>
<evidence type="ECO:0000256" key="1">
    <source>
        <dbReference type="SAM" id="MobiDB-lite"/>
    </source>
</evidence>
<feature type="compositionally biased region" description="Basic and acidic residues" evidence="1">
    <location>
        <begin position="10"/>
        <end position="24"/>
    </location>
</feature>
<evidence type="ECO:0000313" key="2">
    <source>
        <dbReference type="EMBL" id="KAK6977956.1"/>
    </source>
</evidence>
<protein>
    <submittedName>
        <fullName evidence="2">Uncharacterized protein</fullName>
    </submittedName>
</protein>
<proteinExistence type="predicted"/>
<name>A0AAV9ZCN1_9AGAR</name>